<evidence type="ECO:0000256" key="1">
    <source>
        <dbReference type="SAM" id="SignalP"/>
    </source>
</evidence>
<comment type="caution">
    <text evidence="2">The sequence shown here is derived from an EMBL/GenBank/DDBJ whole genome shotgun (WGS) entry which is preliminary data.</text>
</comment>
<dbReference type="AlphaFoldDB" id="A0AAP2D9H8"/>
<name>A0AAP2D9H8_9BACT</name>
<feature type="signal peptide" evidence="1">
    <location>
        <begin position="1"/>
        <end position="22"/>
    </location>
</feature>
<proteinExistence type="predicted"/>
<dbReference type="PROSITE" id="PS51257">
    <property type="entry name" value="PROKAR_LIPOPROTEIN"/>
    <property type="match status" value="1"/>
</dbReference>
<dbReference type="InterPro" id="IPR006652">
    <property type="entry name" value="Kelch_1"/>
</dbReference>
<gene>
    <name evidence="2" type="ORF">KK078_09615</name>
</gene>
<protein>
    <submittedName>
        <fullName evidence="2">Uncharacterized protein</fullName>
    </submittedName>
</protein>
<keyword evidence="3" id="KW-1185">Reference proteome</keyword>
<dbReference type="RefSeq" id="WP_254090053.1">
    <property type="nucleotide sequence ID" value="NZ_JAHESC010000011.1"/>
</dbReference>
<evidence type="ECO:0000313" key="3">
    <source>
        <dbReference type="Proteomes" id="UP001319180"/>
    </source>
</evidence>
<dbReference type="Pfam" id="PF01344">
    <property type="entry name" value="Kelch_1"/>
    <property type="match status" value="1"/>
</dbReference>
<keyword evidence="1" id="KW-0732">Signal</keyword>
<reference evidence="2 3" key="1">
    <citation type="submission" date="2021-05" db="EMBL/GenBank/DDBJ databases">
        <title>A Polyphasic approach of four new species of the genus Ohtaekwangia: Ohtaekwangia histidinii sp. nov., Ohtaekwangia cretensis sp. nov., Ohtaekwangia indiensis sp. nov., Ohtaekwangia reichenbachii sp. nov. from diverse environment.</title>
        <authorList>
            <person name="Octaviana S."/>
        </authorList>
    </citation>
    <scope>NUCLEOTIDE SEQUENCE [LARGE SCALE GENOMIC DNA]</scope>
    <source>
        <strain evidence="2 3">PWU37</strain>
    </source>
</reference>
<organism evidence="2 3">
    <name type="scientific">Dawidia soli</name>
    <dbReference type="NCBI Taxonomy" id="2782352"/>
    <lineage>
        <taxon>Bacteria</taxon>
        <taxon>Pseudomonadati</taxon>
        <taxon>Bacteroidota</taxon>
        <taxon>Cytophagia</taxon>
        <taxon>Cytophagales</taxon>
        <taxon>Chryseotaleaceae</taxon>
        <taxon>Dawidia</taxon>
    </lineage>
</organism>
<evidence type="ECO:0000313" key="2">
    <source>
        <dbReference type="EMBL" id="MBT1686815.1"/>
    </source>
</evidence>
<dbReference type="Gene3D" id="2.120.10.80">
    <property type="entry name" value="Kelch-type beta propeller"/>
    <property type="match status" value="1"/>
</dbReference>
<dbReference type="InterPro" id="IPR015915">
    <property type="entry name" value="Kelch-typ_b-propeller"/>
</dbReference>
<dbReference type="Proteomes" id="UP001319180">
    <property type="component" value="Unassembled WGS sequence"/>
</dbReference>
<feature type="chain" id="PRO_5042835457" evidence="1">
    <location>
        <begin position="23"/>
        <end position="420"/>
    </location>
</feature>
<sequence>MKKFYYPWFMAILVAFSCSDEADPNEDENGCNTSATTLTLENTWAYTGQTLTLKGSQICKGGLTSVTLNGIAASTSGVTESSILLTVPEITEDSATLVVTFGDSPITVGKIAIFPGNGTWKEVESFPGTGRVAAHAFTVGNKAYVVGGEQYRLEYDPKNYSDIHSFDLATGTWTTLPSQDKLDDIQYEPAPAKNGFIFLYEATQVLYYYNPITNEFNTMAEPAFRSFNHGFMINGETYYAQAKIEGNYLYIIKYNEPGDDWELMNYSMYAENEQFHFMGAFEVDGKGYLAIKRSSKYEEIQMISFDPATKTIENLPALSLASAQSKELSHLFTIGKLAYFAERGSATTDNQTSWVDTPPSDRLYIFNAATKQWHTTTPSHPGMPLDGTSFTLGGRGFLGLGAVQQSTITYPQKFYEFIPK</sequence>
<dbReference type="SUPFAM" id="SSF117281">
    <property type="entry name" value="Kelch motif"/>
    <property type="match status" value="1"/>
</dbReference>
<accession>A0AAP2D9H8</accession>
<dbReference type="EMBL" id="JAHESC010000011">
    <property type="protein sequence ID" value="MBT1686815.1"/>
    <property type="molecule type" value="Genomic_DNA"/>
</dbReference>